<reference evidence="1" key="1">
    <citation type="journal article" date="2020" name="Nat. Commun.">
        <title>Large-scale genome sequencing of mycorrhizal fungi provides insights into the early evolution of symbiotic traits.</title>
        <authorList>
            <person name="Miyauchi S."/>
            <person name="Kiss E."/>
            <person name="Kuo A."/>
            <person name="Drula E."/>
            <person name="Kohler A."/>
            <person name="Sanchez-Garcia M."/>
            <person name="Morin E."/>
            <person name="Andreopoulos B."/>
            <person name="Barry K.W."/>
            <person name="Bonito G."/>
            <person name="Buee M."/>
            <person name="Carver A."/>
            <person name="Chen C."/>
            <person name="Cichocki N."/>
            <person name="Clum A."/>
            <person name="Culley D."/>
            <person name="Crous P.W."/>
            <person name="Fauchery L."/>
            <person name="Girlanda M."/>
            <person name="Hayes R.D."/>
            <person name="Keri Z."/>
            <person name="LaButti K."/>
            <person name="Lipzen A."/>
            <person name="Lombard V."/>
            <person name="Magnuson J."/>
            <person name="Maillard F."/>
            <person name="Murat C."/>
            <person name="Nolan M."/>
            <person name="Ohm R.A."/>
            <person name="Pangilinan J."/>
            <person name="Pereira M.F."/>
            <person name="Perotto S."/>
            <person name="Peter M."/>
            <person name="Pfister S."/>
            <person name="Riley R."/>
            <person name="Sitrit Y."/>
            <person name="Stielow J.B."/>
            <person name="Szollosi G."/>
            <person name="Zifcakova L."/>
            <person name="Stursova M."/>
            <person name="Spatafora J.W."/>
            <person name="Tedersoo L."/>
            <person name="Vaario L.M."/>
            <person name="Yamada A."/>
            <person name="Yan M."/>
            <person name="Wang P."/>
            <person name="Xu J."/>
            <person name="Bruns T."/>
            <person name="Baldrian P."/>
            <person name="Vilgalys R."/>
            <person name="Dunand C."/>
            <person name="Henrissat B."/>
            <person name="Grigoriev I.V."/>
            <person name="Hibbett D."/>
            <person name="Nagy L.G."/>
            <person name="Martin F.M."/>
        </authorList>
    </citation>
    <scope>NUCLEOTIDE SEQUENCE</scope>
    <source>
        <strain evidence="1">UH-Tt-Lm1</strain>
    </source>
</reference>
<gene>
    <name evidence="1" type="ORF">BJ322DRAFT_419660</name>
</gene>
<dbReference type="EMBL" id="WIUZ02000002">
    <property type="protein sequence ID" value="KAF9790994.1"/>
    <property type="molecule type" value="Genomic_DNA"/>
</dbReference>
<protein>
    <submittedName>
        <fullName evidence="1">Uncharacterized protein</fullName>
    </submittedName>
</protein>
<dbReference type="AlphaFoldDB" id="A0A9P6HNB3"/>
<dbReference type="Proteomes" id="UP000736335">
    <property type="component" value="Unassembled WGS sequence"/>
</dbReference>
<dbReference type="OrthoDB" id="298344at2759"/>
<reference evidence="1" key="2">
    <citation type="submission" date="2020-11" db="EMBL/GenBank/DDBJ databases">
        <authorList>
            <consortium name="DOE Joint Genome Institute"/>
            <person name="Kuo A."/>
            <person name="Miyauchi S."/>
            <person name="Kiss E."/>
            <person name="Drula E."/>
            <person name="Kohler A."/>
            <person name="Sanchez-Garcia M."/>
            <person name="Andreopoulos B."/>
            <person name="Barry K.W."/>
            <person name="Bonito G."/>
            <person name="Buee M."/>
            <person name="Carver A."/>
            <person name="Chen C."/>
            <person name="Cichocki N."/>
            <person name="Clum A."/>
            <person name="Culley D."/>
            <person name="Crous P.W."/>
            <person name="Fauchery L."/>
            <person name="Girlanda M."/>
            <person name="Hayes R."/>
            <person name="Keri Z."/>
            <person name="Labutti K."/>
            <person name="Lipzen A."/>
            <person name="Lombard V."/>
            <person name="Magnuson J."/>
            <person name="Maillard F."/>
            <person name="Morin E."/>
            <person name="Murat C."/>
            <person name="Nolan M."/>
            <person name="Ohm R."/>
            <person name="Pangilinan J."/>
            <person name="Pereira M."/>
            <person name="Perotto S."/>
            <person name="Peter M."/>
            <person name="Riley R."/>
            <person name="Sitrit Y."/>
            <person name="Stielow B."/>
            <person name="Szollosi G."/>
            <person name="Zifcakova L."/>
            <person name="Stursova M."/>
            <person name="Spatafora J.W."/>
            <person name="Tedersoo L."/>
            <person name="Vaario L.-M."/>
            <person name="Yamada A."/>
            <person name="Yan M."/>
            <person name="Wang P."/>
            <person name="Xu J."/>
            <person name="Bruns T."/>
            <person name="Baldrian P."/>
            <person name="Vilgalys R."/>
            <person name="Henrissat B."/>
            <person name="Grigoriev I.V."/>
            <person name="Hibbett D."/>
            <person name="Nagy L.G."/>
            <person name="Martin F.M."/>
        </authorList>
    </citation>
    <scope>NUCLEOTIDE SEQUENCE</scope>
    <source>
        <strain evidence="1">UH-Tt-Lm1</strain>
    </source>
</reference>
<evidence type="ECO:0000313" key="2">
    <source>
        <dbReference type="Proteomes" id="UP000736335"/>
    </source>
</evidence>
<name>A0A9P6HNB3_9AGAM</name>
<accession>A0A9P6HNB3</accession>
<organism evidence="1 2">
    <name type="scientific">Thelephora terrestris</name>
    <dbReference type="NCBI Taxonomy" id="56493"/>
    <lineage>
        <taxon>Eukaryota</taxon>
        <taxon>Fungi</taxon>
        <taxon>Dikarya</taxon>
        <taxon>Basidiomycota</taxon>
        <taxon>Agaricomycotina</taxon>
        <taxon>Agaricomycetes</taxon>
        <taxon>Thelephorales</taxon>
        <taxon>Thelephoraceae</taxon>
        <taxon>Thelephora</taxon>
    </lineage>
</organism>
<proteinExistence type="predicted"/>
<sequence>MTVASDSQTIFDYLQSLQSDSTRQLDLENSDVPFKVYVFKQKRGDLVVLPPRSYFQRSFKGTTASLYWSTLTIEGLRYAVFYDLYKRQRLCLPAKHPIRQLAYDILCSRFVKLEGSDKALSRSAAVEMRQLLEVVDEILRAEAYTNDEEIPNFRTTVAPLSCAFCGGEVFQKVFSCRKRCLREGSIDSISICPSCYVDGRTCLCGDMTPFRLQPMAPMVASRNRIAIWLRTHSKAALLSDDSGDDETTENLHDVEELPSSGIEDAIFLAALLLCLARDDKKSSITRTCTIRKGQRSHTTQGYALLNCKNCHASRCYEHILSTLNIHSAQAILVYYTAQSPSEAWHKHHVDLRQDYLKSYSTLLSNMLSGSYHPLNHRLAYFAHHFSATDPVSKNTLRGFYDGDMIAVSKFSPSYLTHYIVSGW</sequence>
<keyword evidence="2" id="KW-1185">Reference proteome</keyword>
<comment type="caution">
    <text evidence="1">The sequence shown here is derived from an EMBL/GenBank/DDBJ whole genome shotgun (WGS) entry which is preliminary data.</text>
</comment>
<evidence type="ECO:0000313" key="1">
    <source>
        <dbReference type="EMBL" id="KAF9790994.1"/>
    </source>
</evidence>